<feature type="domain" description="Peptidase C1A papain C-terminal" evidence="2">
    <location>
        <begin position="1"/>
        <end position="192"/>
    </location>
</feature>
<proteinExistence type="inferred from homology"/>
<dbReference type="EMBL" id="JTDE01001593">
    <property type="protein sequence ID" value="KAF7258671.1"/>
    <property type="molecule type" value="Genomic_DNA"/>
</dbReference>
<dbReference type="OrthoDB" id="640249at2759"/>
<dbReference type="AlphaFoldDB" id="A0A8S9Z0H1"/>
<sequence>PLSCCDTCGFGCEGGYPGKAWDYWKRSGIVTGGSMEQQTGCQPYPFPTCSHLGKGHHPPCPKTFSETPECVRQCHQGYPKKYSDDLYFASESYNIQDREEEIMHELMNNGPVQGSIDVYEDFLNYNEGIYQHVAGKILTVHAIKLLGWGVENGTKYWLLANSWNEDWGENGFFRMLRGTDECGIESEVVAGMPEKTT</sequence>
<dbReference type="GO" id="GO:0008234">
    <property type="term" value="F:cysteine-type peptidase activity"/>
    <property type="evidence" value="ECO:0007669"/>
    <property type="project" value="InterPro"/>
</dbReference>
<evidence type="ECO:0000313" key="3">
    <source>
        <dbReference type="EMBL" id="KAF7258671.1"/>
    </source>
</evidence>
<dbReference type="SMART" id="SM00645">
    <property type="entry name" value="Pept_C1"/>
    <property type="match status" value="1"/>
</dbReference>
<dbReference type="Proteomes" id="UP000822476">
    <property type="component" value="Unassembled WGS sequence"/>
</dbReference>
<gene>
    <name evidence="3" type="ORF">EG68_04211</name>
</gene>
<reference evidence="3" key="1">
    <citation type="submission" date="2019-07" db="EMBL/GenBank/DDBJ databases">
        <title>Annotation for the trematode Paragonimus miyazaki's.</title>
        <authorList>
            <person name="Choi Y.-J."/>
        </authorList>
    </citation>
    <scope>NUCLEOTIDE SEQUENCE</scope>
    <source>
        <strain evidence="3">Japan</strain>
    </source>
</reference>
<dbReference type="InterPro" id="IPR000668">
    <property type="entry name" value="Peptidase_C1A_C"/>
</dbReference>
<evidence type="ECO:0000259" key="2">
    <source>
        <dbReference type="SMART" id="SM00645"/>
    </source>
</evidence>
<dbReference type="PANTHER" id="PTHR12411">
    <property type="entry name" value="CYSTEINE PROTEASE FAMILY C1-RELATED"/>
    <property type="match status" value="1"/>
</dbReference>
<evidence type="ECO:0000313" key="4">
    <source>
        <dbReference type="Proteomes" id="UP000822476"/>
    </source>
</evidence>
<dbReference type="PROSITE" id="PS00640">
    <property type="entry name" value="THIOL_PROTEASE_ASN"/>
    <property type="match status" value="1"/>
</dbReference>
<dbReference type="InterPro" id="IPR025661">
    <property type="entry name" value="Pept_asp_AS"/>
</dbReference>
<comment type="caution">
    <text evidence="3">The sequence shown here is derived from an EMBL/GenBank/DDBJ whole genome shotgun (WGS) entry which is preliminary data.</text>
</comment>
<organism evidence="3 4">
    <name type="scientific">Paragonimus skrjabini miyazakii</name>
    <dbReference type="NCBI Taxonomy" id="59628"/>
    <lineage>
        <taxon>Eukaryota</taxon>
        <taxon>Metazoa</taxon>
        <taxon>Spiralia</taxon>
        <taxon>Lophotrochozoa</taxon>
        <taxon>Platyhelminthes</taxon>
        <taxon>Trematoda</taxon>
        <taxon>Digenea</taxon>
        <taxon>Plagiorchiida</taxon>
        <taxon>Troglotremata</taxon>
        <taxon>Troglotrematidae</taxon>
        <taxon>Paragonimus</taxon>
    </lineage>
</organism>
<dbReference type="GO" id="GO:0006508">
    <property type="term" value="P:proteolysis"/>
    <property type="evidence" value="ECO:0007669"/>
    <property type="project" value="InterPro"/>
</dbReference>
<dbReference type="Gene3D" id="3.90.70.10">
    <property type="entry name" value="Cysteine proteinases"/>
    <property type="match status" value="1"/>
</dbReference>
<protein>
    <recommendedName>
        <fullName evidence="2">Peptidase C1A papain C-terminal domain-containing protein</fullName>
    </recommendedName>
</protein>
<feature type="non-terminal residue" evidence="3">
    <location>
        <position position="197"/>
    </location>
</feature>
<keyword evidence="4" id="KW-1185">Reference proteome</keyword>
<evidence type="ECO:0000256" key="1">
    <source>
        <dbReference type="ARBA" id="ARBA00008455"/>
    </source>
</evidence>
<name>A0A8S9Z0H1_9TREM</name>
<dbReference type="InterPro" id="IPR038765">
    <property type="entry name" value="Papain-like_cys_pep_sf"/>
</dbReference>
<comment type="similarity">
    <text evidence="1">Belongs to the peptidase C1 family.</text>
</comment>
<dbReference type="InterPro" id="IPR013128">
    <property type="entry name" value="Peptidase_C1A"/>
</dbReference>
<dbReference type="CDD" id="cd02620">
    <property type="entry name" value="Peptidase_C1A_CathepsinB"/>
    <property type="match status" value="1"/>
</dbReference>
<accession>A0A8S9Z0H1</accession>
<dbReference type="Pfam" id="PF00112">
    <property type="entry name" value="Peptidase_C1"/>
    <property type="match status" value="1"/>
</dbReference>
<dbReference type="SUPFAM" id="SSF54001">
    <property type="entry name" value="Cysteine proteinases"/>
    <property type="match status" value="1"/>
</dbReference>